<gene>
    <name evidence="4" type="ORF">KIW84_022743</name>
</gene>
<sequence length="227" mass="25291">MNLSSSYEEKKCIQGHSNGIRDTKENDSYNFYQVVDGQHLILHPLNTKCLLHHYGSYDKLPHNISGRILQLETLCEVNLSEMLPPEALAPFLDEIKNRVNQRKQLAKKELKEKLKAEATSNYALSMSTHSQFISRHDPLTFSIDCFEALGNSTLSSSPQVFGERKLFSSVTRFGFAAAQDSPSFQAQETSDLRNNNSIADSSGTSGLRNGETLSYSHVISRAESNGS</sequence>
<proteinExistence type="predicted"/>
<dbReference type="PANTHER" id="PTHR12983">
    <property type="entry name" value="RING FINGER 10 FAMILY MEMBER"/>
    <property type="match status" value="1"/>
</dbReference>
<dbReference type="AlphaFoldDB" id="A0A9D4YBY4"/>
<keyword evidence="2" id="KW-0963">Cytoplasm</keyword>
<evidence type="ECO:0000313" key="5">
    <source>
        <dbReference type="Proteomes" id="UP001058974"/>
    </source>
</evidence>
<evidence type="ECO:0000313" key="4">
    <source>
        <dbReference type="EMBL" id="KAI5436379.1"/>
    </source>
</evidence>
<protein>
    <submittedName>
        <fullName evidence="4">Uncharacterized protein</fullName>
    </submittedName>
</protein>
<comment type="subcellular location">
    <subcellularLocation>
        <location evidence="1">Cytoplasm</location>
    </subcellularLocation>
</comment>
<evidence type="ECO:0000256" key="1">
    <source>
        <dbReference type="ARBA" id="ARBA00004496"/>
    </source>
</evidence>
<dbReference type="InterPro" id="IPR039739">
    <property type="entry name" value="MAG2/RNF10"/>
</dbReference>
<dbReference type="Proteomes" id="UP001058974">
    <property type="component" value="Chromosome 2"/>
</dbReference>
<feature type="region of interest" description="Disordered" evidence="3">
    <location>
        <begin position="182"/>
        <end position="210"/>
    </location>
</feature>
<reference evidence="4 5" key="1">
    <citation type="journal article" date="2022" name="Nat. Genet.">
        <title>Improved pea reference genome and pan-genome highlight genomic features and evolutionary characteristics.</title>
        <authorList>
            <person name="Yang T."/>
            <person name="Liu R."/>
            <person name="Luo Y."/>
            <person name="Hu S."/>
            <person name="Wang D."/>
            <person name="Wang C."/>
            <person name="Pandey M.K."/>
            <person name="Ge S."/>
            <person name="Xu Q."/>
            <person name="Li N."/>
            <person name="Li G."/>
            <person name="Huang Y."/>
            <person name="Saxena R.K."/>
            <person name="Ji Y."/>
            <person name="Li M."/>
            <person name="Yan X."/>
            <person name="He Y."/>
            <person name="Liu Y."/>
            <person name="Wang X."/>
            <person name="Xiang C."/>
            <person name="Varshney R.K."/>
            <person name="Ding H."/>
            <person name="Gao S."/>
            <person name="Zong X."/>
        </authorList>
    </citation>
    <scope>NUCLEOTIDE SEQUENCE [LARGE SCALE GENOMIC DNA]</scope>
    <source>
        <strain evidence="4 5">cv. Zhongwan 6</strain>
    </source>
</reference>
<dbReference type="Gramene" id="Psat02G0274300-T1">
    <property type="protein sequence ID" value="KAI5436379.1"/>
    <property type="gene ID" value="KIW84_022743"/>
</dbReference>
<name>A0A9D4YBY4_PEA</name>
<evidence type="ECO:0000256" key="3">
    <source>
        <dbReference type="SAM" id="MobiDB-lite"/>
    </source>
</evidence>
<dbReference type="GO" id="GO:0000976">
    <property type="term" value="F:transcription cis-regulatory region binding"/>
    <property type="evidence" value="ECO:0007669"/>
    <property type="project" value="TreeGrafter"/>
</dbReference>
<dbReference type="GO" id="GO:0005737">
    <property type="term" value="C:cytoplasm"/>
    <property type="evidence" value="ECO:0007669"/>
    <property type="project" value="UniProtKB-SubCell"/>
</dbReference>
<accession>A0A9D4YBY4</accession>
<organism evidence="4 5">
    <name type="scientific">Pisum sativum</name>
    <name type="common">Garden pea</name>
    <name type="synonym">Lathyrus oleraceus</name>
    <dbReference type="NCBI Taxonomy" id="3888"/>
    <lineage>
        <taxon>Eukaryota</taxon>
        <taxon>Viridiplantae</taxon>
        <taxon>Streptophyta</taxon>
        <taxon>Embryophyta</taxon>
        <taxon>Tracheophyta</taxon>
        <taxon>Spermatophyta</taxon>
        <taxon>Magnoliopsida</taxon>
        <taxon>eudicotyledons</taxon>
        <taxon>Gunneridae</taxon>
        <taxon>Pentapetalae</taxon>
        <taxon>rosids</taxon>
        <taxon>fabids</taxon>
        <taxon>Fabales</taxon>
        <taxon>Fabaceae</taxon>
        <taxon>Papilionoideae</taxon>
        <taxon>50 kb inversion clade</taxon>
        <taxon>NPAAA clade</taxon>
        <taxon>Hologalegina</taxon>
        <taxon>IRL clade</taxon>
        <taxon>Fabeae</taxon>
        <taxon>Lathyrus</taxon>
    </lineage>
</organism>
<comment type="caution">
    <text evidence="4">The sequence shown here is derived from an EMBL/GenBank/DDBJ whole genome shotgun (WGS) entry which is preliminary data.</text>
</comment>
<dbReference type="PANTHER" id="PTHR12983:SF9">
    <property type="entry name" value="E3 UBIQUITIN-PROTEIN LIGASE RNF10"/>
    <property type="match status" value="1"/>
</dbReference>
<evidence type="ECO:0000256" key="2">
    <source>
        <dbReference type="ARBA" id="ARBA00022490"/>
    </source>
</evidence>
<dbReference type="EMBL" id="JAMSHJ010000002">
    <property type="protein sequence ID" value="KAI5436379.1"/>
    <property type="molecule type" value="Genomic_DNA"/>
</dbReference>
<dbReference type="GO" id="GO:0045944">
    <property type="term" value="P:positive regulation of transcription by RNA polymerase II"/>
    <property type="evidence" value="ECO:0007669"/>
    <property type="project" value="TreeGrafter"/>
</dbReference>
<keyword evidence="5" id="KW-1185">Reference proteome</keyword>